<evidence type="ECO:0000313" key="4">
    <source>
        <dbReference type="Proteomes" id="UP001262754"/>
    </source>
</evidence>
<protein>
    <submittedName>
        <fullName evidence="3">Uncharacterized protein</fullName>
    </submittedName>
</protein>
<evidence type="ECO:0000313" key="3">
    <source>
        <dbReference type="EMBL" id="MDR6533010.1"/>
    </source>
</evidence>
<organism evidence="3 4">
    <name type="scientific">Caulobacter rhizosphaerae</name>
    <dbReference type="NCBI Taxonomy" id="2010972"/>
    <lineage>
        <taxon>Bacteria</taxon>
        <taxon>Pseudomonadati</taxon>
        <taxon>Pseudomonadota</taxon>
        <taxon>Alphaproteobacteria</taxon>
        <taxon>Caulobacterales</taxon>
        <taxon>Caulobacteraceae</taxon>
        <taxon>Caulobacter</taxon>
    </lineage>
</organism>
<dbReference type="Proteomes" id="UP001262754">
    <property type="component" value="Unassembled WGS sequence"/>
</dbReference>
<sequence>MRRALACLLILAALAGSATAQTAKPTRVVPSTATRAPVQDDTPALPPPLIPLTGAAQARDPDQCRSSCNRTYFFCRANGDDDSCPTQWMQCKSRCTATYSPRPLGN</sequence>
<name>A0ABU1N4K9_9CAUL</name>
<evidence type="ECO:0000256" key="1">
    <source>
        <dbReference type="SAM" id="MobiDB-lite"/>
    </source>
</evidence>
<proteinExistence type="predicted"/>
<dbReference type="EMBL" id="JAVDRL010000011">
    <property type="protein sequence ID" value="MDR6533010.1"/>
    <property type="molecule type" value="Genomic_DNA"/>
</dbReference>
<reference evidence="3 4" key="1">
    <citation type="submission" date="2023-07" db="EMBL/GenBank/DDBJ databases">
        <title>Sorghum-associated microbial communities from plants grown in Nebraska, USA.</title>
        <authorList>
            <person name="Schachtman D."/>
        </authorList>
    </citation>
    <scope>NUCLEOTIDE SEQUENCE [LARGE SCALE GENOMIC DNA]</scope>
    <source>
        <strain evidence="3 4">DS2154</strain>
    </source>
</reference>
<keyword evidence="4" id="KW-1185">Reference proteome</keyword>
<feature type="signal peptide" evidence="2">
    <location>
        <begin position="1"/>
        <end position="20"/>
    </location>
</feature>
<accession>A0ABU1N4K9</accession>
<evidence type="ECO:0000256" key="2">
    <source>
        <dbReference type="SAM" id="SignalP"/>
    </source>
</evidence>
<comment type="caution">
    <text evidence="3">The sequence shown here is derived from an EMBL/GenBank/DDBJ whole genome shotgun (WGS) entry which is preliminary data.</text>
</comment>
<feature type="region of interest" description="Disordered" evidence="1">
    <location>
        <begin position="21"/>
        <end position="46"/>
    </location>
</feature>
<dbReference type="RefSeq" id="WP_057182039.1">
    <property type="nucleotide sequence ID" value="NZ_JAVDRL010000011.1"/>
</dbReference>
<keyword evidence="2" id="KW-0732">Signal</keyword>
<feature type="chain" id="PRO_5045371007" evidence="2">
    <location>
        <begin position="21"/>
        <end position="106"/>
    </location>
</feature>
<gene>
    <name evidence="3" type="ORF">J2800_003771</name>
</gene>